<evidence type="ECO:0000313" key="3">
    <source>
        <dbReference type="EMBL" id="OJI95567.1"/>
    </source>
</evidence>
<dbReference type="GO" id="GO:0003676">
    <property type="term" value="F:nucleic acid binding"/>
    <property type="evidence" value="ECO:0007669"/>
    <property type="project" value="InterPro"/>
</dbReference>
<dbReference type="Pfam" id="PF13358">
    <property type="entry name" value="DDE_3"/>
    <property type="match status" value="1"/>
</dbReference>
<dbReference type="InterPro" id="IPR055247">
    <property type="entry name" value="InsJ-like_HTH"/>
</dbReference>
<reference evidence="3 4" key="1">
    <citation type="submission" date="2016-10" db="EMBL/GenBank/DDBJ databases">
        <title>Genome sequence of Planktotalea frisia SH6-1.</title>
        <authorList>
            <person name="Poehlein A."/>
            <person name="Bakenhus I."/>
            <person name="Voget S."/>
            <person name="Brinkhoff T."/>
            <person name="Simon M."/>
        </authorList>
    </citation>
    <scope>NUCLEOTIDE SEQUENCE [LARGE SCALE GENOMIC DNA]</scope>
    <source>
        <strain evidence="3 4">SH6-1</strain>
    </source>
</reference>
<protein>
    <submittedName>
        <fullName evidence="3">Uncharacterized protein</fullName>
    </submittedName>
</protein>
<feature type="domain" description="Tc1-like transposase DDE" evidence="1">
    <location>
        <begin position="378"/>
        <end position="528"/>
    </location>
</feature>
<name>A0A1L9P217_9RHOB</name>
<dbReference type="AlphaFoldDB" id="A0A1L9P217"/>
<dbReference type="NCBIfam" id="NF033545">
    <property type="entry name" value="transpos_IS630"/>
    <property type="match status" value="1"/>
</dbReference>
<evidence type="ECO:0000259" key="1">
    <source>
        <dbReference type="Pfam" id="PF13358"/>
    </source>
</evidence>
<dbReference type="Proteomes" id="UP000184514">
    <property type="component" value="Unassembled WGS sequence"/>
</dbReference>
<evidence type="ECO:0000313" key="4">
    <source>
        <dbReference type="Proteomes" id="UP000184514"/>
    </source>
</evidence>
<dbReference type="Gene3D" id="3.30.420.10">
    <property type="entry name" value="Ribonuclease H-like superfamily/Ribonuclease H"/>
    <property type="match status" value="1"/>
</dbReference>
<proteinExistence type="predicted"/>
<keyword evidence="4" id="KW-1185">Reference proteome</keyword>
<dbReference type="InterPro" id="IPR047655">
    <property type="entry name" value="Transpos_IS630-like"/>
</dbReference>
<dbReference type="SUPFAM" id="SSF46689">
    <property type="entry name" value="Homeodomain-like"/>
    <property type="match status" value="1"/>
</dbReference>
<sequence length="577" mass="65240">MYCDPILWKNVRDCVLEDGISRRGAARKFGLARNTVRKMLLDELPPPREKRTRRRPMIGPHEVTITRMVKERSRSGYGYSPRIRRIFEFISNEENYRGSYSAVRDYVELLQNGPVPAKISEDTWMYSSDVLFSIGHQKSALFLKAMSHGRQPVLSEAKVKSFAQKAMGYRKKNQPTLDKPLSYSRAKDWLHSIAAETMTAHAIALSVGETEDLEELLQIAGCGNRIKRNRALTILGSKAGFSIRSIAAALKIARGSCAKYVALYREFGPEGLLQRKPSANRKYDNSALKDAVFALFHEPPSNYDINRTTWRMEDFRFVLAKCGHSACPEVLRKILKDAGYRWRKAKVVLTSQDPEYSAKLASIQNILSNLTKNDVFFSIDEFGPFAVKMKGGRSFVGPGVEPVVPQWQKSKGCLIMTAALELSTNQVTHFYSKKKNTAEMIKLMDILVNQYSNRKQIFLSWDAASWHISKDLNLHIERHNSEHVSNGLPKVLVAPLPSGAQFLNVIESVFSGMARAIIHNSNYGSADDAKTAIDRYFAERNAKFTQSPSRAGKKIWGLERELPVFSPSSNFKDPLYR</sequence>
<dbReference type="InterPro" id="IPR036397">
    <property type="entry name" value="RNaseH_sf"/>
</dbReference>
<comment type="caution">
    <text evidence="3">The sequence shown here is derived from an EMBL/GenBank/DDBJ whole genome shotgun (WGS) entry which is preliminary data.</text>
</comment>
<gene>
    <name evidence="3" type="ORF">PFRI_01760</name>
</gene>
<accession>A0A1L9P217</accession>
<dbReference type="RefSeq" id="WP_211317813.1">
    <property type="nucleotide sequence ID" value="NZ_MLCB01000014.1"/>
</dbReference>
<dbReference type="InterPro" id="IPR038717">
    <property type="entry name" value="Tc1-like_DDE_dom"/>
</dbReference>
<evidence type="ECO:0000259" key="2">
    <source>
        <dbReference type="Pfam" id="PF13518"/>
    </source>
</evidence>
<dbReference type="STRING" id="696762.PFRI_01760"/>
<dbReference type="EMBL" id="MLCB01000014">
    <property type="protein sequence ID" value="OJI95567.1"/>
    <property type="molecule type" value="Genomic_DNA"/>
</dbReference>
<organism evidence="3 4">
    <name type="scientific">Planktotalea frisia</name>
    <dbReference type="NCBI Taxonomy" id="696762"/>
    <lineage>
        <taxon>Bacteria</taxon>
        <taxon>Pseudomonadati</taxon>
        <taxon>Pseudomonadota</taxon>
        <taxon>Alphaproteobacteria</taxon>
        <taxon>Rhodobacterales</taxon>
        <taxon>Paracoccaceae</taxon>
        <taxon>Planktotalea</taxon>
    </lineage>
</organism>
<dbReference type="InterPro" id="IPR009057">
    <property type="entry name" value="Homeodomain-like_sf"/>
</dbReference>
<dbReference type="Pfam" id="PF13518">
    <property type="entry name" value="HTH_28"/>
    <property type="match status" value="1"/>
</dbReference>
<feature type="domain" description="Insertion element IS150 protein InsJ-like helix-turn-helix" evidence="2">
    <location>
        <begin position="238"/>
        <end position="276"/>
    </location>
</feature>